<dbReference type="InterPro" id="IPR005708">
    <property type="entry name" value="Homogentis_dOase"/>
</dbReference>
<dbReference type="EC" id="1.13.11.5" evidence="4"/>
<keyword evidence="7 16" id="KW-0223">Dioxygenase</keyword>
<sequence length="346" mass="38382">MKQGLGIYIYATGASMPEKTAFYSADGEFLIVPQHGVLDIRTEFGNILVRPNEICVIPRGVRYHVTLHNNEPARGYILELYQGHFKLPELGPIGSNGLANARDFQTPVADFIEDFENTEWTLYGKFDGKLFAAKQSHTPFDVVAWQGTFYPYKYDLGRFNVIGSTSYDHPDPSIYTVLTAQSIPHGAGTAVADFVIFPPRWLVAENTFRPPWYHRNTMSEFMGLIMGSYDAKGAGQGGFQPAGASLHNTMSGHGPDMPTFEKASTMDLGPSKVGEGSMAFMFETCLMLGVTEWGLKTCQKVQEEYNAHSWEPLKVHWKRPESSRGVSNGEKKNGVAQPDLSSAYDV</sequence>
<dbReference type="PANTHER" id="PTHR11056:SF0">
    <property type="entry name" value="HOMOGENTISATE 1,2-DIOXYGENASE"/>
    <property type="match status" value="1"/>
</dbReference>
<evidence type="ECO:0000256" key="7">
    <source>
        <dbReference type="ARBA" id="ARBA00022964"/>
    </source>
</evidence>
<organism evidence="16 17">
    <name type="scientific">Exophiala sideris</name>
    <dbReference type="NCBI Taxonomy" id="1016849"/>
    <lineage>
        <taxon>Eukaryota</taxon>
        <taxon>Fungi</taxon>
        <taxon>Dikarya</taxon>
        <taxon>Ascomycota</taxon>
        <taxon>Pezizomycotina</taxon>
        <taxon>Eurotiomycetes</taxon>
        <taxon>Chaetothyriomycetidae</taxon>
        <taxon>Chaetothyriales</taxon>
        <taxon>Herpotrichiellaceae</taxon>
        <taxon>Exophiala</taxon>
    </lineage>
</organism>
<evidence type="ECO:0000313" key="16">
    <source>
        <dbReference type="EMBL" id="KIV79907.1"/>
    </source>
</evidence>
<keyword evidence="6" id="KW-0828">Tyrosine catabolism</keyword>
<dbReference type="InterPro" id="IPR046451">
    <property type="entry name" value="HgmA_C"/>
</dbReference>
<comment type="pathway">
    <text evidence="2">Amino-acid degradation; L-phenylalanine degradation; acetoacetate and fumarate from L-phenylalanine: step 4/6.</text>
</comment>
<feature type="region of interest" description="Disordered" evidence="13">
    <location>
        <begin position="318"/>
        <end position="346"/>
    </location>
</feature>
<evidence type="ECO:0000259" key="15">
    <source>
        <dbReference type="Pfam" id="PF20510"/>
    </source>
</evidence>
<keyword evidence="5 12" id="KW-0479">Metal-binding</keyword>
<dbReference type="Pfam" id="PF20510">
    <property type="entry name" value="HgmA_N"/>
    <property type="match status" value="1"/>
</dbReference>
<evidence type="ECO:0000256" key="2">
    <source>
        <dbReference type="ARBA" id="ARBA00004704"/>
    </source>
</evidence>
<feature type="binding site" evidence="12">
    <location>
        <position position="220"/>
    </location>
    <ligand>
        <name>Fe cation</name>
        <dbReference type="ChEBI" id="CHEBI:24875"/>
    </ligand>
</feature>
<evidence type="ECO:0000256" key="1">
    <source>
        <dbReference type="ARBA" id="ARBA00001962"/>
    </source>
</evidence>
<dbReference type="GO" id="GO:0004411">
    <property type="term" value="F:homogentisate 1,2-dioxygenase activity"/>
    <property type="evidence" value="ECO:0007669"/>
    <property type="project" value="UniProtKB-EC"/>
</dbReference>
<dbReference type="GO" id="GO:0006572">
    <property type="term" value="P:L-tyrosine catabolic process"/>
    <property type="evidence" value="ECO:0007669"/>
    <property type="project" value="UniProtKB-KW"/>
</dbReference>
<dbReference type="FunFam" id="2.60.120.10:FF:000034">
    <property type="entry name" value="Homogentisate 1,2-dioxygenase"/>
    <property type="match status" value="1"/>
</dbReference>
<evidence type="ECO:0000256" key="10">
    <source>
        <dbReference type="ARBA" id="ARBA00023232"/>
    </source>
</evidence>
<dbReference type="SUPFAM" id="SSF51182">
    <property type="entry name" value="RmlC-like cupins"/>
    <property type="match status" value="1"/>
</dbReference>
<evidence type="ECO:0000313" key="17">
    <source>
        <dbReference type="Proteomes" id="UP000053599"/>
    </source>
</evidence>
<evidence type="ECO:0000256" key="9">
    <source>
        <dbReference type="ARBA" id="ARBA00023004"/>
    </source>
</evidence>
<evidence type="ECO:0000256" key="3">
    <source>
        <dbReference type="ARBA" id="ARBA00007757"/>
    </source>
</evidence>
<feature type="domain" description="Homogentisate 1,2-dioxygenase N-terminal" evidence="15">
    <location>
        <begin position="2"/>
        <end position="156"/>
    </location>
</feature>
<reference evidence="16 17" key="1">
    <citation type="submission" date="2015-01" db="EMBL/GenBank/DDBJ databases">
        <title>The Genome Sequence of Exophiala sideris CBS121828.</title>
        <authorList>
            <consortium name="The Broad Institute Genomics Platform"/>
            <person name="Cuomo C."/>
            <person name="de Hoog S."/>
            <person name="Gorbushina A."/>
            <person name="Stielow B."/>
            <person name="Teixiera M."/>
            <person name="Abouelleil A."/>
            <person name="Chapman S.B."/>
            <person name="Priest M."/>
            <person name="Young S.K."/>
            <person name="Wortman J."/>
            <person name="Nusbaum C."/>
            <person name="Birren B."/>
        </authorList>
    </citation>
    <scope>NUCLEOTIDE SEQUENCE [LARGE SCALE GENOMIC DNA]</scope>
    <source>
        <strain evidence="16 17">CBS 121828</strain>
    </source>
</reference>
<dbReference type="UniPathway" id="UPA00139">
    <property type="reaction ID" value="UER00339"/>
</dbReference>
<keyword evidence="10" id="KW-0585">Phenylalanine catabolism</keyword>
<dbReference type="HOGENOM" id="CLU_027174_0_1_1"/>
<dbReference type="AlphaFoldDB" id="A0A0D1YA80"/>
<dbReference type="PANTHER" id="PTHR11056">
    <property type="entry name" value="HOMOGENTISATE 1,2-DIOXYGENASE"/>
    <property type="match status" value="1"/>
</dbReference>
<evidence type="ECO:0000256" key="5">
    <source>
        <dbReference type="ARBA" id="ARBA00022723"/>
    </source>
</evidence>
<dbReference type="OrthoDB" id="1689029at2759"/>
<protein>
    <recommendedName>
        <fullName evidence="4">homogentisate 1,2-dioxygenase</fullName>
        <ecNumber evidence="4">1.13.11.5</ecNumber>
    </recommendedName>
</protein>
<feature type="binding site" evidence="12">
    <location>
        <position position="229"/>
    </location>
    <ligand>
        <name>homogentisate</name>
        <dbReference type="ChEBI" id="CHEBI:16169"/>
    </ligand>
</feature>
<dbReference type="GO" id="GO:0046872">
    <property type="term" value="F:metal ion binding"/>
    <property type="evidence" value="ECO:0007669"/>
    <property type="project" value="UniProtKB-KW"/>
</dbReference>
<comment type="similarity">
    <text evidence="3">Belongs to the homogentisate dioxygenase family.</text>
</comment>
<evidence type="ECO:0000256" key="4">
    <source>
        <dbReference type="ARBA" id="ARBA00013127"/>
    </source>
</evidence>
<feature type="active site" description="Proton acceptor" evidence="11">
    <location>
        <position position="169"/>
    </location>
</feature>
<name>A0A0D1YA80_9EURO</name>
<evidence type="ECO:0000256" key="12">
    <source>
        <dbReference type="PIRSR" id="PIRSR605708-2"/>
    </source>
</evidence>
<evidence type="ECO:0000256" key="6">
    <source>
        <dbReference type="ARBA" id="ARBA00022878"/>
    </source>
</evidence>
<keyword evidence="8" id="KW-0560">Oxidoreductase</keyword>
<proteinExistence type="inferred from homology"/>
<gene>
    <name evidence="16" type="ORF">PV11_07447</name>
</gene>
<keyword evidence="9 12" id="KW-0408">Iron</keyword>
<evidence type="ECO:0000256" key="8">
    <source>
        <dbReference type="ARBA" id="ARBA00023002"/>
    </source>
</evidence>
<feature type="domain" description="Homogentisate 1,2-dioxygenase C-terminal" evidence="14">
    <location>
        <begin position="158"/>
        <end position="316"/>
    </location>
</feature>
<evidence type="ECO:0000256" key="13">
    <source>
        <dbReference type="SAM" id="MobiDB-lite"/>
    </source>
</evidence>
<evidence type="ECO:0000259" key="14">
    <source>
        <dbReference type="Pfam" id="PF04209"/>
    </source>
</evidence>
<dbReference type="InterPro" id="IPR011051">
    <property type="entry name" value="RmlC_Cupin_sf"/>
</dbReference>
<dbReference type="Gene3D" id="2.60.120.10">
    <property type="entry name" value="Jelly Rolls"/>
    <property type="match status" value="1"/>
</dbReference>
<comment type="cofactor">
    <cofactor evidence="1 12">
        <name>Fe cation</name>
        <dbReference type="ChEBI" id="CHEBI:24875"/>
    </cofactor>
</comment>
<feature type="binding site" evidence="12">
    <location>
        <position position="214"/>
    </location>
    <ligand>
        <name>Fe cation</name>
        <dbReference type="ChEBI" id="CHEBI:24875"/>
    </ligand>
</feature>
<dbReference type="Proteomes" id="UP000053599">
    <property type="component" value="Unassembled WGS sequence"/>
</dbReference>
<dbReference type="Pfam" id="PF04209">
    <property type="entry name" value="HgmA_C"/>
    <property type="match status" value="1"/>
</dbReference>
<dbReference type="GO" id="GO:0005737">
    <property type="term" value="C:cytoplasm"/>
    <property type="evidence" value="ECO:0007669"/>
    <property type="project" value="TreeGrafter"/>
</dbReference>
<evidence type="ECO:0000256" key="11">
    <source>
        <dbReference type="PIRSR" id="PIRSR605708-1"/>
    </source>
</evidence>
<dbReference type="GO" id="GO:0006559">
    <property type="term" value="P:L-phenylalanine catabolic process"/>
    <property type="evidence" value="ECO:0007669"/>
    <property type="project" value="UniProtKB-UniPathway"/>
</dbReference>
<feature type="binding site" evidence="12">
    <location>
        <position position="253"/>
    </location>
    <ligand>
        <name>homogentisate</name>
        <dbReference type="ChEBI" id="CHEBI:16169"/>
    </ligand>
</feature>
<accession>A0A0D1YA80</accession>
<dbReference type="InterPro" id="IPR014710">
    <property type="entry name" value="RmlC-like_jellyroll"/>
</dbReference>
<dbReference type="InterPro" id="IPR046452">
    <property type="entry name" value="HgmA_N"/>
</dbReference>
<feature type="binding site" evidence="12">
    <location>
        <position position="253"/>
    </location>
    <ligand>
        <name>Fe cation</name>
        <dbReference type="ChEBI" id="CHEBI:24875"/>
    </ligand>
</feature>
<dbReference type="EMBL" id="KN846953">
    <property type="protein sequence ID" value="KIV79907.1"/>
    <property type="molecule type" value="Genomic_DNA"/>
</dbReference>